<reference evidence="10" key="1">
    <citation type="journal article" date="2018" name="Nat. Microbiol.">
        <title>Leveraging single-cell genomics to expand the fungal tree of life.</title>
        <authorList>
            <person name="Ahrendt S.R."/>
            <person name="Quandt C.A."/>
            <person name="Ciobanu D."/>
            <person name="Clum A."/>
            <person name="Salamov A."/>
            <person name="Andreopoulos B."/>
            <person name="Cheng J.F."/>
            <person name="Woyke T."/>
            <person name="Pelin A."/>
            <person name="Henrissat B."/>
            <person name="Reynolds N.K."/>
            <person name="Benny G.L."/>
            <person name="Smith M.E."/>
            <person name="James T.Y."/>
            <person name="Grigoriev I.V."/>
        </authorList>
    </citation>
    <scope>NUCLEOTIDE SEQUENCE [LARGE SCALE GENOMIC DNA]</scope>
    <source>
        <strain evidence="10">RSA 468</strain>
    </source>
</reference>
<dbReference type="GO" id="GO:0004664">
    <property type="term" value="F:prephenate dehydratase activity"/>
    <property type="evidence" value="ECO:0007669"/>
    <property type="project" value="UniProtKB-EC"/>
</dbReference>
<evidence type="ECO:0000313" key="10">
    <source>
        <dbReference type="Proteomes" id="UP000268162"/>
    </source>
</evidence>
<evidence type="ECO:0000256" key="3">
    <source>
        <dbReference type="ARBA" id="ARBA00022605"/>
    </source>
</evidence>
<evidence type="ECO:0000259" key="8">
    <source>
        <dbReference type="PROSITE" id="PS51671"/>
    </source>
</evidence>
<dbReference type="GO" id="GO:0009094">
    <property type="term" value="P:L-phenylalanine biosynthetic process"/>
    <property type="evidence" value="ECO:0007669"/>
    <property type="project" value="UniProtKB-UniPathway"/>
</dbReference>
<dbReference type="GO" id="GO:0005737">
    <property type="term" value="C:cytoplasm"/>
    <property type="evidence" value="ECO:0007669"/>
    <property type="project" value="TreeGrafter"/>
</dbReference>
<name>A0A4P9ZPH9_9FUNG</name>
<dbReference type="InterPro" id="IPR001086">
    <property type="entry name" value="Preph_deHydtase"/>
</dbReference>
<dbReference type="InterPro" id="IPR002912">
    <property type="entry name" value="ACT_dom"/>
</dbReference>
<dbReference type="Proteomes" id="UP000268162">
    <property type="component" value="Unassembled WGS sequence"/>
</dbReference>
<dbReference type="PANTHER" id="PTHR21022:SF19">
    <property type="entry name" value="PREPHENATE DEHYDRATASE-RELATED"/>
    <property type="match status" value="1"/>
</dbReference>
<dbReference type="SUPFAM" id="SSF53850">
    <property type="entry name" value="Periplasmic binding protein-like II"/>
    <property type="match status" value="1"/>
</dbReference>
<organism evidence="9 10">
    <name type="scientific">Dimargaris cristalligena</name>
    <dbReference type="NCBI Taxonomy" id="215637"/>
    <lineage>
        <taxon>Eukaryota</taxon>
        <taxon>Fungi</taxon>
        <taxon>Fungi incertae sedis</taxon>
        <taxon>Zoopagomycota</taxon>
        <taxon>Kickxellomycotina</taxon>
        <taxon>Dimargaritomycetes</taxon>
        <taxon>Dimargaritales</taxon>
        <taxon>Dimargaritaceae</taxon>
        <taxon>Dimargaris</taxon>
    </lineage>
</organism>
<dbReference type="PIRSF" id="PIRSF001500">
    <property type="entry name" value="Chor_mut_pdt_Ppr"/>
    <property type="match status" value="1"/>
</dbReference>
<dbReference type="SUPFAM" id="SSF55021">
    <property type="entry name" value="ACT-like"/>
    <property type="match status" value="1"/>
</dbReference>
<accession>A0A4P9ZPH9</accession>
<dbReference type="Gene3D" id="3.30.70.260">
    <property type="match status" value="1"/>
</dbReference>
<keyword evidence="4" id="KW-0057">Aromatic amino acid biosynthesis</keyword>
<dbReference type="NCBIfam" id="NF008865">
    <property type="entry name" value="PRK11898.1"/>
    <property type="match status" value="1"/>
</dbReference>
<gene>
    <name evidence="9" type="ORF">BJ085DRAFT_15489</name>
</gene>
<evidence type="ECO:0000256" key="1">
    <source>
        <dbReference type="ARBA" id="ARBA00004741"/>
    </source>
</evidence>
<sequence length="292" mass="32205">MADEPTAKPPTVAFLGPPGSFTHKAALNYFANPSAHELVAETTIEAVVTAVEQGTTTFGVVPFENSSAGSVQPTLDRLLLSARTFPGRIHIIDQYYLPIHQCLLARDDLLTLADVTQVYSHPMGFSQCSQWLLQHLPHAERVEVTSTSKAAELAALNPGTVAIGSQATTQLYKVRVWLPNIEDQSDNVTRFFVLHQSPGRPTAEDRTYLYFTLDHSKPGSLCQALDAFRVGHLNLSKIDTRPSHLQPWHFYFMVECDGHYSQARVKAVVAALQSVCEKVGVLGSYSSLWRLT</sequence>
<feature type="domain" description="ACT" evidence="8">
    <location>
        <begin position="209"/>
        <end position="286"/>
    </location>
</feature>
<dbReference type="PROSITE" id="PS51171">
    <property type="entry name" value="PREPHENATE_DEHYDR_3"/>
    <property type="match status" value="1"/>
</dbReference>
<evidence type="ECO:0000256" key="6">
    <source>
        <dbReference type="ARBA" id="ARBA00023239"/>
    </source>
</evidence>
<keyword evidence="5" id="KW-0584">Phenylalanine biosynthesis</keyword>
<evidence type="ECO:0000259" key="7">
    <source>
        <dbReference type="PROSITE" id="PS51171"/>
    </source>
</evidence>
<keyword evidence="10" id="KW-1185">Reference proteome</keyword>
<dbReference type="PROSITE" id="PS51671">
    <property type="entry name" value="ACT"/>
    <property type="match status" value="1"/>
</dbReference>
<dbReference type="Pfam" id="PF00800">
    <property type="entry name" value="PDT"/>
    <property type="match status" value="1"/>
</dbReference>
<evidence type="ECO:0000313" key="9">
    <source>
        <dbReference type="EMBL" id="RKP35346.1"/>
    </source>
</evidence>
<keyword evidence="6" id="KW-0456">Lyase</keyword>
<feature type="domain" description="Prephenate dehydratase" evidence="7">
    <location>
        <begin position="11"/>
        <end position="196"/>
    </location>
</feature>
<dbReference type="PANTHER" id="PTHR21022">
    <property type="entry name" value="PREPHENATE DEHYDRATASE P PROTEIN"/>
    <property type="match status" value="1"/>
</dbReference>
<protein>
    <recommendedName>
        <fullName evidence="2">prephenate dehydratase</fullName>
        <ecNumber evidence="2">4.2.1.51</ecNumber>
    </recommendedName>
</protein>
<dbReference type="InterPro" id="IPR045865">
    <property type="entry name" value="ACT-like_dom_sf"/>
</dbReference>
<evidence type="ECO:0000256" key="5">
    <source>
        <dbReference type="ARBA" id="ARBA00023222"/>
    </source>
</evidence>
<dbReference type="Gene3D" id="3.40.190.10">
    <property type="entry name" value="Periplasmic binding protein-like II"/>
    <property type="match status" value="2"/>
</dbReference>
<dbReference type="AlphaFoldDB" id="A0A4P9ZPH9"/>
<dbReference type="EMBL" id="ML002893">
    <property type="protein sequence ID" value="RKP35346.1"/>
    <property type="molecule type" value="Genomic_DNA"/>
</dbReference>
<dbReference type="STRING" id="215637.A0A4P9ZPH9"/>
<dbReference type="EC" id="4.2.1.51" evidence="2"/>
<keyword evidence="3" id="KW-0028">Amino-acid biosynthesis</keyword>
<evidence type="ECO:0000256" key="2">
    <source>
        <dbReference type="ARBA" id="ARBA00013147"/>
    </source>
</evidence>
<comment type="pathway">
    <text evidence="1">Amino-acid biosynthesis; L-phenylalanine biosynthesis; phenylpyruvate from prephenate: step 1/1.</text>
</comment>
<evidence type="ECO:0000256" key="4">
    <source>
        <dbReference type="ARBA" id="ARBA00023141"/>
    </source>
</evidence>
<dbReference type="CDD" id="cd04905">
    <property type="entry name" value="ACT_CM-PDT"/>
    <property type="match status" value="1"/>
</dbReference>
<dbReference type="CDD" id="cd13630">
    <property type="entry name" value="PBP2_PDT_1"/>
    <property type="match status" value="1"/>
</dbReference>
<proteinExistence type="predicted"/>
<dbReference type="UniPathway" id="UPA00121">
    <property type="reaction ID" value="UER00345"/>
</dbReference>
<dbReference type="InterPro" id="IPR008242">
    <property type="entry name" value="Chor_mutase/pphenate_deHydtase"/>
</dbReference>